<accession>A0A2T1DC26</accession>
<dbReference type="Proteomes" id="UP000238634">
    <property type="component" value="Unassembled WGS sequence"/>
</dbReference>
<proteinExistence type="predicted"/>
<name>A0A2T1DC26_9CYAN</name>
<reference evidence="1 2" key="1">
    <citation type="submission" date="2018-02" db="EMBL/GenBank/DDBJ databases">
        <authorList>
            <person name="Cohen D.B."/>
            <person name="Kent A.D."/>
        </authorList>
    </citation>
    <scope>NUCLEOTIDE SEQUENCE [LARGE SCALE GENOMIC DNA]</scope>
    <source>
        <strain evidence="1 2">ULC007</strain>
    </source>
</reference>
<keyword evidence="2" id="KW-1185">Reference proteome</keyword>
<gene>
    <name evidence="1" type="ORF">C7B65_16960</name>
</gene>
<protein>
    <submittedName>
        <fullName evidence="1">Type II toxin-antitoxin system VapC family toxin</fullName>
    </submittedName>
</protein>
<dbReference type="SUPFAM" id="SSF88723">
    <property type="entry name" value="PIN domain-like"/>
    <property type="match status" value="1"/>
</dbReference>
<evidence type="ECO:0000313" key="1">
    <source>
        <dbReference type="EMBL" id="PSB18038.1"/>
    </source>
</evidence>
<dbReference type="Gene3D" id="3.40.50.1010">
    <property type="entry name" value="5'-nuclease"/>
    <property type="match status" value="1"/>
</dbReference>
<dbReference type="AlphaFoldDB" id="A0A2T1DC26"/>
<dbReference type="EMBL" id="PVWG01000021">
    <property type="protein sequence ID" value="PSB18038.1"/>
    <property type="molecule type" value="Genomic_DNA"/>
</dbReference>
<dbReference type="RefSeq" id="WP_073073575.1">
    <property type="nucleotide sequence ID" value="NZ_MPPI01000023.1"/>
</dbReference>
<dbReference type="STRING" id="1920490.GCA_001895925_05172"/>
<evidence type="ECO:0000313" key="2">
    <source>
        <dbReference type="Proteomes" id="UP000238634"/>
    </source>
</evidence>
<dbReference type="OrthoDB" id="9804823at2"/>
<reference evidence="1 2" key="2">
    <citation type="submission" date="2018-03" db="EMBL/GenBank/DDBJ databases">
        <title>The ancient ancestry and fast evolution of plastids.</title>
        <authorList>
            <person name="Moore K.R."/>
            <person name="Magnabosco C."/>
            <person name="Momper L."/>
            <person name="Gold D.A."/>
            <person name="Bosak T."/>
            <person name="Fournier G.P."/>
        </authorList>
    </citation>
    <scope>NUCLEOTIDE SEQUENCE [LARGE SCALE GENOMIC DNA]</scope>
    <source>
        <strain evidence="1 2">ULC007</strain>
    </source>
</reference>
<comment type="caution">
    <text evidence="1">The sequence shown here is derived from an EMBL/GenBank/DDBJ whole genome shotgun (WGS) entry which is preliminary data.</text>
</comment>
<sequence>MSIYLIDTNILSEPIFPILPYGAEAAKWHAIERARLVAMGQTPAFQDGQIAAIAHVNNLILVTNNVSDFANFQALQIENWFAS</sequence>
<organism evidence="1 2">
    <name type="scientific">Phormidesmis priestleyi ULC007</name>
    <dbReference type="NCBI Taxonomy" id="1920490"/>
    <lineage>
        <taxon>Bacteria</taxon>
        <taxon>Bacillati</taxon>
        <taxon>Cyanobacteriota</taxon>
        <taxon>Cyanophyceae</taxon>
        <taxon>Leptolyngbyales</taxon>
        <taxon>Leptolyngbyaceae</taxon>
        <taxon>Phormidesmis</taxon>
    </lineage>
</organism>
<dbReference type="InterPro" id="IPR029060">
    <property type="entry name" value="PIN-like_dom_sf"/>
</dbReference>